<reference evidence="1 2" key="1">
    <citation type="journal article" date="2019" name="G3 (Bethesda)">
        <title>Sequencing of a Wild Apple (Malus baccata) Genome Unravels the Differences Between Cultivated and Wild Apple Species Regarding Disease Resistance and Cold Tolerance.</title>
        <authorList>
            <person name="Chen X."/>
        </authorList>
    </citation>
    <scope>NUCLEOTIDE SEQUENCE [LARGE SCALE GENOMIC DNA]</scope>
    <source>
        <strain evidence="2">cv. Shandingzi</strain>
        <tissue evidence="1">Leaves</tissue>
    </source>
</reference>
<keyword evidence="2" id="KW-1185">Reference proteome</keyword>
<accession>A0A540KPC9</accession>
<comment type="caution">
    <text evidence="1">The sequence shown here is derived from an EMBL/GenBank/DDBJ whole genome shotgun (WGS) entry which is preliminary data.</text>
</comment>
<protein>
    <submittedName>
        <fullName evidence="1">Uncharacterized protein</fullName>
    </submittedName>
</protein>
<evidence type="ECO:0000313" key="1">
    <source>
        <dbReference type="EMBL" id="TQD76075.1"/>
    </source>
</evidence>
<name>A0A540KPC9_MALBA</name>
<dbReference type="EMBL" id="VIEB01001053">
    <property type="protein sequence ID" value="TQD76075.1"/>
    <property type="molecule type" value="Genomic_DNA"/>
</dbReference>
<proteinExistence type="predicted"/>
<sequence length="77" mass="8604">MHSNRWAPIRNWILDPLPSFTFPPQPAYVCEGDLHLVFVLLVQSLASEDVAAAVVCLCCLRLGFFCCLLLQPTCLNL</sequence>
<gene>
    <name evidence="1" type="ORF">C1H46_038387</name>
</gene>
<dbReference type="Proteomes" id="UP000315295">
    <property type="component" value="Unassembled WGS sequence"/>
</dbReference>
<dbReference type="AlphaFoldDB" id="A0A540KPC9"/>
<organism evidence="1 2">
    <name type="scientific">Malus baccata</name>
    <name type="common">Siberian crab apple</name>
    <name type="synonym">Pyrus baccata</name>
    <dbReference type="NCBI Taxonomy" id="106549"/>
    <lineage>
        <taxon>Eukaryota</taxon>
        <taxon>Viridiplantae</taxon>
        <taxon>Streptophyta</taxon>
        <taxon>Embryophyta</taxon>
        <taxon>Tracheophyta</taxon>
        <taxon>Spermatophyta</taxon>
        <taxon>Magnoliopsida</taxon>
        <taxon>eudicotyledons</taxon>
        <taxon>Gunneridae</taxon>
        <taxon>Pentapetalae</taxon>
        <taxon>rosids</taxon>
        <taxon>fabids</taxon>
        <taxon>Rosales</taxon>
        <taxon>Rosaceae</taxon>
        <taxon>Amygdaloideae</taxon>
        <taxon>Maleae</taxon>
        <taxon>Malus</taxon>
    </lineage>
</organism>
<evidence type="ECO:0000313" key="2">
    <source>
        <dbReference type="Proteomes" id="UP000315295"/>
    </source>
</evidence>